<dbReference type="EMBL" id="JBHSQI010000003">
    <property type="protein sequence ID" value="MFC6153360.1"/>
    <property type="molecule type" value="Genomic_DNA"/>
</dbReference>
<protein>
    <submittedName>
        <fullName evidence="1">Uncharacterized protein</fullName>
    </submittedName>
</protein>
<gene>
    <name evidence="1" type="ORF">ACFPWU_06730</name>
</gene>
<accession>A0ABW1QYF5</accession>
<proteinExistence type="predicted"/>
<reference evidence="2" key="1">
    <citation type="journal article" date="2019" name="Int. J. Syst. Evol. Microbiol.">
        <title>The Global Catalogue of Microorganisms (GCM) 10K type strain sequencing project: providing services to taxonomists for standard genome sequencing and annotation.</title>
        <authorList>
            <consortium name="The Broad Institute Genomics Platform"/>
            <consortium name="The Broad Institute Genome Sequencing Center for Infectious Disease"/>
            <person name="Wu L."/>
            <person name="Ma J."/>
        </authorList>
    </citation>
    <scope>NUCLEOTIDE SEQUENCE [LARGE SCALE GENOMIC DNA]</scope>
    <source>
        <strain evidence="2">DFY28</strain>
    </source>
</reference>
<dbReference type="Proteomes" id="UP001596098">
    <property type="component" value="Unassembled WGS sequence"/>
</dbReference>
<keyword evidence="2" id="KW-1185">Reference proteome</keyword>
<dbReference type="RefSeq" id="WP_128221196.1">
    <property type="nucleotide sequence ID" value="NZ_CP034929.1"/>
</dbReference>
<organism evidence="1 2">
    <name type="scientific">Nocardioides yefusunii</name>
    <dbReference type="NCBI Taxonomy" id="2500546"/>
    <lineage>
        <taxon>Bacteria</taxon>
        <taxon>Bacillati</taxon>
        <taxon>Actinomycetota</taxon>
        <taxon>Actinomycetes</taxon>
        <taxon>Propionibacteriales</taxon>
        <taxon>Nocardioidaceae</taxon>
        <taxon>Nocardioides</taxon>
    </lineage>
</organism>
<evidence type="ECO:0000313" key="1">
    <source>
        <dbReference type="EMBL" id="MFC6153360.1"/>
    </source>
</evidence>
<evidence type="ECO:0000313" key="2">
    <source>
        <dbReference type="Proteomes" id="UP001596098"/>
    </source>
</evidence>
<comment type="caution">
    <text evidence="1">The sequence shown here is derived from an EMBL/GenBank/DDBJ whole genome shotgun (WGS) entry which is preliminary data.</text>
</comment>
<name>A0ABW1QYF5_9ACTN</name>
<sequence>MKPITQAAHLTHDELSHPAEMVADARRVASSLDLERAARAAVQEAPSIHFADFPSELPKREITVTAATAALANSLHLHLD</sequence>